<proteinExistence type="predicted"/>
<evidence type="ECO:0000256" key="2">
    <source>
        <dbReference type="PIRSR" id="PIRSR600101-2"/>
    </source>
</evidence>
<dbReference type="Gene3D" id="1.10.246.130">
    <property type="match status" value="1"/>
</dbReference>
<feature type="binding site" evidence="2">
    <location>
        <position position="512"/>
    </location>
    <ligand>
        <name>L-glutamate</name>
        <dbReference type="ChEBI" id="CHEBI:29985"/>
    </ligand>
</feature>
<feature type="active site" description="Nucleophile" evidence="1">
    <location>
        <position position="470"/>
    </location>
</feature>
<dbReference type="GO" id="GO:0006751">
    <property type="term" value="P:glutathione catabolic process"/>
    <property type="evidence" value="ECO:0007669"/>
    <property type="project" value="InterPro"/>
</dbReference>
<comment type="caution">
    <text evidence="3">The sequence shown here is derived from an EMBL/GenBank/DDBJ whole genome shotgun (WGS) entry which is preliminary data.</text>
</comment>
<dbReference type="EMBL" id="JARGDH010000006">
    <property type="protein sequence ID" value="KAL0266126.1"/>
    <property type="molecule type" value="Genomic_DNA"/>
</dbReference>
<dbReference type="Gene3D" id="3.60.20.40">
    <property type="match status" value="1"/>
</dbReference>
<name>A0AAW2H8S6_9NEOP</name>
<dbReference type="Pfam" id="PF01019">
    <property type="entry name" value="G_glu_transpept"/>
    <property type="match status" value="1"/>
</dbReference>
<feature type="binding site" evidence="2">
    <location>
        <position position="561"/>
    </location>
    <ligand>
        <name>L-glutamate</name>
        <dbReference type="ChEBI" id="CHEBI:29985"/>
    </ligand>
</feature>
<dbReference type="AlphaFoldDB" id="A0AAW2H8S6"/>
<evidence type="ECO:0008006" key="4">
    <source>
        <dbReference type="Google" id="ProtNLM"/>
    </source>
</evidence>
<feature type="binding site" evidence="2">
    <location>
        <begin position="540"/>
        <end position="541"/>
    </location>
    <ligand>
        <name>L-glutamate</name>
        <dbReference type="ChEBI" id="CHEBI:29985"/>
    </ligand>
</feature>
<feature type="binding site" evidence="2">
    <location>
        <position position="196"/>
    </location>
    <ligand>
        <name>L-glutamate</name>
        <dbReference type="ChEBI" id="CHEBI:29985"/>
    </ligand>
</feature>
<sequence>MRCLFVRQSQAYKLYNQGDAEAADIPRVSQARGACAAAGSLRSGVGLLNECFMLLMKNIPGLKANMRGQVIQKAWVAITLFANFLHIDTKIGRQDVDDTVLLRGLGKQQSVRDASQGRGGADATFSKCAVSTEVPLCSRVGVDVMKRGGNAMDAAVVSTICVGIINSFSSGIGGGGFLLIRKPTEDGEVVDMVDFRETAPSDITVEYLQTKADLTKVSGTSVAVPGEIKGLYMAHKKYGRLPWKELFDKNIEIASEFEVSEQLCRRLKKLRTYIFADEGLRKIYTREGNLVVPGQRIQRKNYAKTLSKIAEDPELFYNGDIAENIVRSVKSNGGVLTKQDLMSYKAVHRKVLTGKYRDYTVYTTNLPTSGAFIIQALNVMENFDLPDIARVGRETKQYPHYHLLIEIFKFMAAKRGELADPDFLPEWEGLVKEIVSDKYAKSIVEKIDFNSVLAPEEYGRVLESTDDHGTTHLNVVDKDDMVVLVTSTVNLEFGAKFMDEETGIIFNNEVDDFYVPKVKNAFDLDKMGKNIIMPGKRPFSSAAPVIMMKHNEIIAIGAAGGTRIPTSIFSVIFHLILGKSLQDAIMESRIHNQLVPAYTYIESSLDKRIIKYLRSLGHNVAVSSQNSIFTSVQGIRIGRKKPMLLDALLRNSKAVRLQHKKARVVMLFAALYFLCIVRSKNKVLTDEALHERVAQIDEVCVEEGTCFGTEGSQEVFCLNSLSPNMTVLVYGRKTDQKLFERLAFSLQNEKVVTKNVKIMLSEDGDMQLQSTQYFCTIRLSFGDACYTLLSPFRSWQPNSDLLFVSREYFPAKVSYKLYVTNNCPNNINSLDISLSSSIQDTTKFLLFMRALQNLHSHSLGSYFYVPFGEFNISIVHLAPFVVANIVHSAFSSLCLERPRHGAKEHVNHSGATLDTASPVAASLSGAEWHEEWLSSWDELLGDIQLFFSDTQGDTISTPMHKDMFFDLESSDTELEYNSDVSVDFLESDGGGLSCGEAAELKAELLRLNKLRDL</sequence>
<dbReference type="PRINTS" id="PR01210">
    <property type="entry name" value="GGTRANSPTASE"/>
</dbReference>
<gene>
    <name evidence="3" type="ORF">PYX00_011842</name>
</gene>
<accession>A0AAW2H8S6</accession>
<dbReference type="GO" id="GO:0005886">
    <property type="term" value="C:plasma membrane"/>
    <property type="evidence" value="ECO:0007669"/>
    <property type="project" value="TreeGrafter"/>
</dbReference>
<dbReference type="PANTHER" id="PTHR11686">
    <property type="entry name" value="GAMMA GLUTAMYL TRANSPEPTIDASE"/>
    <property type="match status" value="1"/>
</dbReference>
<evidence type="ECO:0000313" key="3">
    <source>
        <dbReference type="EMBL" id="KAL0266126.1"/>
    </source>
</evidence>
<dbReference type="SUPFAM" id="SSF56235">
    <property type="entry name" value="N-terminal nucleophile aminohydrolases (Ntn hydrolases)"/>
    <property type="match status" value="1"/>
</dbReference>
<dbReference type="InterPro" id="IPR043138">
    <property type="entry name" value="GGT_lsub"/>
</dbReference>
<dbReference type="GO" id="GO:0036374">
    <property type="term" value="F:glutathione hydrolase activity"/>
    <property type="evidence" value="ECO:0007669"/>
    <property type="project" value="InterPro"/>
</dbReference>
<dbReference type="InterPro" id="IPR029055">
    <property type="entry name" value="Ntn_hydrolases_N"/>
</dbReference>
<dbReference type="InterPro" id="IPR043137">
    <property type="entry name" value="GGT_ssub_C"/>
</dbReference>
<reference evidence="3" key="1">
    <citation type="journal article" date="2024" name="Gigascience">
        <title>Chromosome-level genome of the poultry shaft louse Menopon gallinae provides insight into the host-switching and adaptive evolution of parasitic lice.</title>
        <authorList>
            <person name="Xu Y."/>
            <person name="Ma L."/>
            <person name="Liu S."/>
            <person name="Liang Y."/>
            <person name="Liu Q."/>
            <person name="He Z."/>
            <person name="Tian L."/>
            <person name="Duan Y."/>
            <person name="Cai W."/>
            <person name="Li H."/>
            <person name="Song F."/>
        </authorList>
    </citation>
    <scope>NUCLEOTIDE SEQUENCE</scope>
    <source>
        <strain evidence="3">Cailab_2023a</strain>
    </source>
</reference>
<organism evidence="3">
    <name type="scientific">Menopon gallinae</name>
    <name type="common">poultry shaft louse</name>
    <dbReference type="NCBI Taxonomy" id="328185"/>
    <lineage>
        <taxon>Eukaryota</taxon>
        <taxon>Metazoa</taxon>
        <taxon>Ecdysozoa</taxon>
        <taxon>Arthropoda</taxon>
        <taxon>Hexapoda</taxon>
        <taxon>Insecta</taxon>
        <taxon>Pterygota</taxon>
        <taxon>Neoptera</taxon>
        <taxon>Paraneoptera</taxon>
        <taxon>Psocodea</taxon>
        <taxon>Troctomorpha</taxon>
        <taxon>Phthiraptera</taxon>
        <taxon>Amblycera</taxon>
        <taxon>Menoponidae</taxon>
        <taxon>Menopon</taxon>
    </lineage>
</organism>
<evidence type="ECO:0000256" key="1">
    <source>
        <dbReference type="PIRSR" id="PIRSR600101-1"/>
    </source>
</evidence>
<dbReference type="InterPro" id="IPR000101">
    <property type="entry name" value="GGT_peptidase"/>
</dbReference>
<dbReference type="NCBIfam" id="TIGR00066">
    <property type="entry name" value="g_glut_trans"/>
    <property type="match status" value="1"/>
</dbReference>
<protein>
    <recommendedName>
        <fullName evidence="4">Gamma-glutamyltranspeptidase 1</fullName>
    </recommendedName>
</protein>
<feature type="binding site" evidence="2">
    <location>
        <begin position="488"/>
        <end position="490"/>
    </location>
    <ligand>
        <name>L-glutamate</name>
        <dbReference type="ChEBI" id="CHEBI:29985"/>
    </ligand>
</feature>
<dbReference type="PANTHER" id="PTHR11686:SF9">
    <property type="entry name" value="RE13973P"/>
    <property type="match status" value="1"/>
</dbReference>